<keyword evidence="2" id="KW-1003">Cell membrane</keyword>
<dbReference type="Gene3D" id="1.20.1250.20">
    <property type="entry name" value="MFS general substrate transporter like domains"/>
    <property type="match status" value="2"/>
</dbReference>
<dbReference type="InterPro" id="IPR036259">
    <property type="entry name" value="MFS_trans_sf"/>
</dbReference>
<feature type="transmembrane region" description="Helical" evidence="6">
    <location>
        <begin position="168"/>
        <end position="188"/>
    </location>
</feature>
<evidence type="ECO:0000256" key="4">
    <source>
        <dbReference type="ARBA" id="ARBA00022989"/>
    </source>
</evidence>
<dbReference type="CDD" id="cd17324">
    <property type="entry name" value="MFS_NepI_like"/>
    <property type="match status" value="1"/>
</dbReference>
<dbReference type="InterPro" id="IPR020846">
    <property type="entry name" value="MFS_dom"/>
</dbReference>
<protein>
    <submittedName>
        <fullName evidence="8">Arabinose polymer transporter</fullName>
    </submittedName>
</protein>
<organism evidence="8 9">
    <name type="scientific">Neorhizobium galegae bv. orientalis str. HAMBI 540</name>
    <dbReference type="NCBI Taxonomy" id="1028800"/>
    <lineage>
        <taxon>Bacteria</taxon>
        <taxon>Pseudomonadati</taxon>
        <taxon>Pseudomonadota</taxon>
        <taxon>Alphaproteobacteria</taxon>
        <taxon>Hyphomicrobiales</taxon>
        <taxon>Rhizobiaceae</taxon>
        <taxon>Rhizobium/Agrobacterium group</taxon>
        <taxon>Neorhizobium</taxon>
    </lineage>
</organism>
<reference evidence="9" key="1">
    <citation type="journal article" date="2014" name="BMC Genomics">
        <title>Genome sequencing of two Neorhizobium galegae strains reveals a noeT gene responsible for the unusual acetylation of the nodulation factors.</title>
        <authorList>
            <person name="Osterman J."/>
            <person name="Marsh J."/>
            <person name="Laine P.K."/>
            <person name="Zeng Z."/>
            <person name="Alatalo E."/>
            <person name="Sullivan J.T."/>
            <person name="Young J.P."/>
            <person name="Thomas-Oates J."/>
            <person name="Paulin L."/>
            <person name="Lindstrom K."/>
        </authorList>
    </citation>
    <scope>NUCLEOTIDE SEQUENCE [LARGE SCALE GENOMIC DNA]</scope>
    <source>
        <strain evidence="9">HAMBI 540</strain>
    </source>
</reference>
<evidence type="ECO:0000313" key="9">
    <source>
        <dbReference type="Proteomes" id="UP000028181"/>
    </source>
</evidence>
<evidence type="ECO:0000256" key="6">
    <source>
        <dbReference type="SAM" id="Phobius"/>
    </source>
</evidence>
<dbReference type="GO" id="GO:0005886">
    <property type="term" value="C:plasma membrane"/>
    <property type="evidence" value="ECO:0007669"/>
    <property type="project" value="UniProtKB-SubCell"/>
</dbReference>
<dbReference type="EMBL" id="HG938353">
    <property type="protein sequence ID" value="CDN47112.1"/>
    <property type="molecule type" value="Genomic_DNA"/>
</dbReference>
<accession>A0A068SLI5</accession>
<gene>
    <name evidence="8" type="ORF">RG540_CH09230</name>
</gene>
<dbReference type="AlphaFoldDB" id="A0A068SLI5"/>
<dbReference type="PROSITE" id="PS50850">
    <property type="entry name" value="MFS"/>
    <property type="match status" value="1"/>
</dbReference>
<feature type="transmembrane region" description="Helical" evidence="6">
    <location>
        <begin position="296"/>
        <end position="317"/>
    </location>
</feature>
<comment type="subcellular location">
    <subcellularLocation>
        <location evidence="1">Cell membrane</location>
        <topology evidence="1">Multi-pass membrane protein</topology>
    </subcellularLocation>
</comment>
<dbReference type="InterPro" id="IPR050189">
    <property type="entry name" value="MFS_Efflux_Transporters"/>
</dbReference>
<dbReference type="Proteomes" id="UP000028181">
    <property type="component" value="Chromosome I"/>
</dbReference>
<feature type="transmembrane region" description="Helical" evidence="6">
    <location>
        <begin position="138"/>
        <end position="156"/>
    </location>
</feature>
<evidence type="ECO:0000256" key="2">
    <source>
        <dbReference type="ARBA" id="ARBA00022475"/>
    </source>
</evidence>
<feature type="transmembrane region" description="Helical" evidence="6">
    <location>
        <begin position="67"/>
        <end position="90"/>
    </location>
</feature>
<keyword evidence="5 6" id="KW-0472">Membrane</keyword>
<evidence type="ECO:0000256" key="5">
    <source>
        <dbReference type="ARBA" id="ARBA00023136"/>
    </source>
</evidence>
<feature type="transmembrane region" description="Helical" evidence="6">
    <location>
        <begin position="424"/>
        <end position="444"/>
    </location>
</feature>
<feature type="transmembrane region" description="Helical" evidence="6">
    <location>
        <begin position="397"/>
        <end position="418"/>
    </location>
</feature>
<evidence type="ECO:0000256" key="1">
    <source>
        <dbReference type="ARBA" id="ARBA00004651"/>
    </source>
</evidence>
<dbReference type="PANTHER" id="PTHR43124:SF3">
    <property type="entry name" value="CHLORAMPHENICOL EFFLUX PUMP RV0191"/>
    <property type="match status" value="1"/>
</dbReference>
<keyword evidence="9" id="KW-1185">Reference proteome</keyword>
<dbReference type="PANTHER" id="PTHR43124">
    <property type="entry name" value="PURINE EFFLUX PUMP PBUE"/>
    <property type="match status" value="1"/>
</dbReference>
<dbReference type="PATRIC" id="fig|1028800.3.peg.935"/>
<sequence length="451" mass="46777">MHNAMLISSSVISVTRSPPERVDVSHILPASFSSRFNVMTDTAADFQSARDRSEAQDFDSAPALSRLAVILIEIALAVGGFGIGTGEFAIMGLLPDVAATYQVSIPMAGYVISAYALGVVIGAPIIAVAAARMTRRSLLLILMTVFALGNILSAAAPDFWSFTALRFITGLPHGAYFGVAALVAASMVPPNKRARAVGRVMLGLTVATLVGTPIATFMGQILNWRAAFFLVGGIGVVTVALLWYFQPRDTVQEGAGIWRELSAFGRTQVWLTLGIAAVGFGGMFSVFSYIASTTTVTAGMSVGMVAIVLTLFGIGMNVGNIIGSRLADLSLKGTIGGVMLFNIVVMGAFGLWAQYPAVLCLCVFLIGCGFAAGPALQTRLMDVAADAQTLAAASNHSAFNIANALGAWLGGLVIAWGWGFAATGYVGAVLSLLGFGVFAISAALDRKVAAA</sequence>
<dbReference type="HOGENOM" id="CLU_001265_61_2_5"/>
<feature type="transmembrane region" description="Helical" evidence="6">
    <location>
        <begin position="227"/>
        <end position="245"/>
    </location>
</feature>
<evidence type="ECO:0000259" key="7">
    <source>
        <dbReference type="PROSITE" id="PS50850"/>
    </source>
</evidence>
<dbReference type="eggNOG" id="COG2814">
    <property type="taxonomic scope" value="Bacteria"/>
</dbReference>
<feature type="transmembrane region" description="Helical" evidence="6">
    <location>
        <begin position="110"/>
        <end position="131"/>
    </location>
</feature>
<evidence type="ECO:0000256" key="3">
    <source>
        <dbReference type="ARBA" id="ARBA00022692"/>
    </source>
</evidence>
<feature type="transmembrane region" description="Helical" evidence="6">
    <location>
        <begin position="200"/>
        <end position="221"/>
    </location>
</feature>
<feature type="transmembrane region" description="Helical" evidence="6">
    <location>
        <begin position="355"/>
        <end position="376"/>
    </location>
</feature>
<dbReference type="Pfam" id="PF07690">
    <property type="entry name" value="MFS_1"/>
    <property type="match status" value="1"/>
</dbReference>
<feature type="domain" description="Major facilitator superfamily (MFS) profile" evidence="7">
    <location>
        <begin position="72"/>
        <end position="446"/>
    </location>
</feature>
<keyword evidence="4 6" id="KW-1133">Transmembrane helix</keyword>
<dbReference type="KEGG" id="ngg:RG540_CH09230"/>
<dbReference type="GO" id="GO:0022857">
    <property type="term" value="F:transmembrane transporter activity"/>
    <property type="evidence" value="ECO:0007669"/>
    <property type="project" value="InterPro"/>
</dbReference>
<evidence type="ECO:0000313" key="8">
    <source>
        <dbReference type="EMBL" id="CDN47112.1"/>
    </source>
</evidence>
<keyword evidence="3 6" id="KW-0812">Transmembrane</keyword>
<dbReference type="SUPFAM" id="SSF103473">
    <property type="entry name" value="MFS general substrate transporter"/>
    <property type="match status" value="1"/>
</dbReference>
<feature type="transmembrane region" description="Helical" evidence="6">
    <location>
        <begin position="269"/>
        <end position="290"/>
    </location>
</feature>
<dbReference type="InterPro" id="IPR011701">
    <property type="entry name" value="MFS"/>
</dbReference>
<feature type="transmembrane region" description="Helical" evidence="6">
    <location>
        <begin position="329"/>
        <end position="349"/>
    </location>
</feature>
<proteinExistence type="predicted"/>
<name>A0A068SLI5_NEOGA</name>